<evidence type="ECO:0000313" key="4">
    <source>
        <dbReference type="EMBL" id="OGH89683.1"/>
    </source>
</evidence>
<dbReference type="EMBL" id="MFQY01000035">
    <property type="protein sequence ID" value="OGH89683.1"/>
    <property type="molecule type" value="Genomic_DNA"/>
</dbReference>
<dbReference type="Pfam" id="PF08309">
    <property type="entry name" value="LVIVD"/>
    <property type="match status" value="12"/>
</dbReference>
<proteinExistence type="predicted"/>
<dbReference type="Proteomes" id="UP000178895">
    <property type="component" value="Unassembled WGS sequence"/>
</dbReference>
<evidence type="ECO:0000256" key="2">
    <source>
        <dbReference type="ARBA" id="ARBA00022737"/>
    </source>
</evidence>
<evidence type="ECO:0000256" key="1">
    <source>
        <dbReference type="ARBA" id="ARBA00022729"/>
    </source>
</evidence>
<dbReference type="InterPro" id="IPR036322">
    <property type="entry name" value="WD40_repeat_dom_sf"/>
</dbReference>
<accession>A0A1F6P126</accession>
<comment type="caution">
    <text evidence="4">The sequence shown here is derived from an EMBL/GenBank/DDBJ whole genome shotgun (WGS) entry which is preliminary data.</text>
</comment>
<reference evidence="4 5" key="1">
    <citation type="journal article" date="2016" name="Nat. Commun.">
        <title>Thousands of microbial genomes shed light on interconnected biogeochemical processes in an aquifer system.</title>
        <authorList>
            <person name="Anantharaman K."/>
            <person name="Brown C.T."/>
            <person name="Hug L.A."/>
            <person name="Sharon I."/>
            <person name="Castelle C.J."/>
            <person name="Probst A.J."/>
            <person name="Thomas B.C."/>
            <person name="Singh A."/>
            <person name="Wilkins M.J."/>
            <person name="Karaoz U."/>
            <person name="Brodie E.L."/>
            <person name="Williams K.H."/>
            <person name="Hubbard S.S."/>
            <person name="Banfield J.F."/>
        </authorList>
    </citation>
    <scope>NUCLEOTIDE SEQUENCE [LARGE SCALE GENOMIC DNA]</scope>
</reference>
<protein>
    <recommendedName>
        <fullName evidence="6">Disintegrin domain-containing protein</fullName>
    </recommendedName>
</protein>
<dbReference type="InterPro" id="IPR011936">
    <property type="entry name" value="Myxo_disulph_rpt"/>
</dbReference>
<sequence>MKKINILILFFVVLGLLFTPSSQKIKTACNHGVPDGTIQAPGEECDTTILANTASCDYDGGDGLQACTLASCGDNYTNSVAGETCDDGINNGQPGGFLFTDWSNRIAGSEGTHTINSVEISGNYAYVASGNYMYVVNISNPTSPYIVGTLLTSDTVFNIKISGSYAYLANGNAGLRVVNISNPNSPTSVITSNTPGTAYDVAISGTYAYVADYTTIRVINISNPSAPMPVGGYSGGTRAFRDLTVSSVNRRLYASDANRGMVILNISTPSTPTLISDIDSNGGTPYGIEVDVPNLVAYLATSWGMEVININNEWSPVLYGVFDYGYTEEAVVLNGKAYVAGGNDGLHIVDVSTNASPRSIASIDVEAFVSDVVVSGNYAFLAAEESGLVIVDITPTFTPTLATHLTSSEGFTDIDIEGGKMYLGETYNAWDTNLKIFDLTNPTSPSLLNSVPFQLTERTSDLKVRGDYLYSAELDYGLRIYRVNDPAHIIEVGSCDDNWGAYTYCTGLAFGVDIDGNYAYLASEGSGLNIIDITDPEDPHWVSTFAIANVRGVDVSGNYAYVNSYGSGGGLTVVNITNKAAPSLAGRYTVDSAYFGVINIDDYVYMSNGYMGLRVFNVSNKSAPQSISLINTPQNADELAIYGNYAFVADNTNMQVINVRDPYHPNFSADYRNTSAAGSIINLDIYGDYAYLVGNTGLDIIRIRDSSIPNYCNETCDGLTAADCGNALVEAGEECDDGYLNTISCTAGWGDTCEYCSDGGDGNTACTIQTMQGLYCGDGILTLFFETCDDGDNTNANTCNATCSGATVCGDGTRQTPNGVGLSEVCDDGNTTTAGQCNPTCTALTVCGDNVTQTPNGAEVNEVCDDGDNTNANTCNATCTAPTYCGDGTVQAPNGLGVTETCDDGNAVTESCIYGQMSCTVCGSTCQNVPGIITYCGDNVVNGAEMCDDGNTITETCVYGSSLACMVCNATCQRVLGVTSYCGDGTINGPETCDDGDNTDANTCNATCTGLTICGDSVVQDPNGSGGSEDCDPPGSLTPFGTCSSQCQFAVCGNNYADLGEDCDVWPTESPLNIDTLACDWDGGDGDQACTFNACGTDGYLNDFEVCDLSVPAPLTFGGATCSSQTGGSLPSGTLGCDLCDSINITGCYLCGNETLEDAE</sequence>
<evidence type="ECO:0008006" key="6">
    <source>
        <dbReference type="Google" id="ProtNLM"/>
    </source>
</evidence>
<dbReference type="InterPro" id="IPR013211">
    <property type="entry name" value="LVIVD"/>
</dbReference>
<dbReference type="AlphaFoldDB" id="A0A1F6P126"/>
<keyword evidence="3" id="KW-1015">Disulfide bond</keyword>
<gene>
    <name evidence="4" type="ORF">A2469_03385</name>
</gene>
<dbReference type="NCBIfam" id="TIGR02232">
    <property type="entry name" value="myxo_disulf_rpt"/>
    <property type="match status" value="3"/>
</dbReference>
<organism evidence="4 5">
    <name type="scientific">Candidatus Magasanikbacteria bacterium RIFOXYC2_FULL_40_16</name>
    <dbReference type="NCBI Taxonomy" id="1798703"/>
    <lineage>
        <taxon>Bacteria</taxon>
        <taxon>Candidatus Magasanikiibacteriota</taxon>
    </lineage>
</organism>
<evidence type="ECO:0000256" key="3">
    <source>
        <dbReference type="ARBA" id="ARBA00023157"/>
    </source>
</evidence>
<keyword evidence="2" id="KW-0677">Repeat</keyword>
<evidence type="ECO:0000313" key="5">
    <source>
        <dbReference type="Proteomes" id="UP000178895"/>
    </source>
</evidence>
<dbReference type="SUPFAM" id="SSF50978">
    <property type="entry name" value="WD40 repeat-like"/>
    <property type="match status" value="1"/>
</dbReference>
<dbReference type="SUPFAM" id="SSF101908">
    <property type="entry name" value="Putative isomerase YbhE"/>
    <property type="match status" value="1"/>
</dbReference>
<name>A0A1F6P126_9BACT</name>
<keyword evidence="1" id="KW-0732">Signal</keyword>
<feature type="non-terminal residue" evidence="4">
    <location>
        <position position="1160"/>
    </location>
</feature>